<evidence type="ECO:0000313" key="1">
    <source>
        <dbReference type="EMBL" id="KTW28835.1"/>
    </source>
</evidence>
<dbReference type="AlphaFoldDB" id="A0A0W4ZKD9"/>
<accession>A0A0W4ZKD9</accession>
<dbReference type="GeneID" id="28936249"/>
<proteinExistence type="predicted"/>
<dbReference type="RefSeq" id="XP_018226202.1">
    <property type="nucleotide sequence ID" value="XM_018370046.1"/>
</dbReference>
<evidence type="ECO:0000313" key="2">
    <source>
        <dbReference type="Proteomes" id="UP000054454"/>
    </source>
</evidence>
<name>A0A0W4ZKD9_PNEC8</name>
<sequence length="225" mass="27160">MSIWEQKLENLPHTKNLIKTIRLSLEKILETEEINERLNTLKMLKKRIFSEICVIKRFHNEINQLYEVQKDIERSFSEAEALWIQLKNLDNIVSQKLKEKNLYDYKKWKSKAQNDLNEYKKMRIDKLEKKKLDYDKQLRKFIQERKTLYENMESIPSCSKEKAPIDLEEELKNIELPLILNELESFFGEIEEPNITNLTIFEKDDYKKQNPTIDIIEDEDFNPSE</sequence>
<reference evidence="2" key="1">
    <citation type="journal article" date="2016" name="Nat. Commun.">
        <title>Genome analysis of three Pneumocystis species reveals adaptation mechanisms to life exclusively in mammalian hosts.</title>
        <authorList>
            <person name="Ma L."/>
            <person name="Chen Z."/>
            <person name="Huang D.W."/>
            <person name="Kutty G."/>
            <person name="Ishihara M."/>
            <person name="Wang H."/>
            <person name="Abouelleil A."/>
            <person name="Bishop L."/>
            <person name="Davey E."/>
            <person name="Deng R."/>
            <person name="Deng X."/>
            <person name="Fan L."/>
            <person name="Fantoni G."/>
            <person name="Fitzgerald M."/>
            <person name="Gogineni E."/>
            <person name="Goldberg J.M."/>
            <person name="Handley G."/>
            <person name="Hu X."/>
            <person name="Huber C."/>
            <person name="Jiao X."/>
            <person name="Jones K."/>
            <person name="Levin J.Z."/>
            <person name="Liu Y."/>
            <person name="Macdonald P."/>
            <person name="Melnikov A."/>
            <person name="Raley C."/>
            <person name="Sassi M."/>
            <person name="Sherman B.T."/>
            <person name="Song X."/>
            <person name="Sykes S."/>
            <person name="Tran B."/>
            <person name="Walsh L."/>
            <person name="Xia Y."/>
            <person name="Yang J."/>
            <person name="Young S."/>
            <person name="Zeng Q."/>
            <person name="Zheng X."/>
            <person name="Stephens R."/>
            <person name="Nusbaum C."/>
            <person name="Birren B.W."/>
            <person name="Azadi P."/>
            <person name="Lempicki R.A."/>
            <person name="Cuomo C.A."/>
            <person name="Kovacs J.A."/>
        </authorList>
    </citation>
    <scope>NUCLEOTIDE SEQUENCE [LARGE SCALE GENOMIC DNA]</scope>
    <source>
        <strain evidence="2">B80</strain>
    </source>
</reference>
<dbReference type="EMBL" id="LFVZ01000006">
    <property type="protein sequence ID" value="KTW28835.1"/>
    <property type="molecule type" value="Genomic_DNA"/>
</dbReference>
<organism evidence="1 2">
    <name type="scientific">Pneumocystis carinii (strain B80)</name>
    <name type="common">Rat pneumocystis pneumonia agent</name>
    <name type="synonym">Pneumocystis carinii f. sp. carinii</name>
    <dbReference type="NCBI Taxonomy" id="1408658"/>
    <lineage>
        <taxon>Eukaryota</taxon>
        <taxon>Fungi</taxon>
        <taxon>Dikarya</taxon>
        <taxon>Ascomycota</taxon>
        <taxon>Taphrinomycotina</taxon>
        <taxon>Pneumocystomycetes</taxon>
        <taxon>Pneumocystaceae</taxon>
        <taxon>Pneumocystis</taxon>
    </lineage>
</organism>
<comment type="caution">
    <text evidence="1">The sequence shown here is derived from an EMBL/GenBank/DDBJ whole genome shotgun (WGS) entry which is preliminary data.</text>
</comment>
<dbReference type="VEuPathDB" id="FungiDB:T552_01464"/>
<gene>
    <name evidence="1" type="ORF">T552_01464</name>
</gene>
<keyword evidence="2" id="KW-1185">Reference proteome</keyword>
<dbReference type="Proteomes" id="UP000054454">
    <property type="component" value="Unassembled WGS sequence"/>
</dbReference>
<dbReference type="OrthoDB" id="5391397at2759"/>
<protein>
    <submittedName>
        <fullName evidence="1">Uncharacterized protein</fullName>
    </submittedName>
</protein>